<accession>A0A327N3N3</accession>
<dbReference type="RefSeq" id="WP_111283952.1">
    <property type="nucleotide sequence ID" value="NZ_QLIN01000005.1"/>
</dbReference>
<dbReference type="EMBL" id="QLIN01000005">
    <property type="protein sequence ID" value="RAI69512.1"/>
    <property type="molecule type" value="Genomic_DNA"/>
</dbReference>
<comment type="caution">
    <text evidence="1">The sequence shown here is derived from an EMBL/GenBank/DDBJ whole genome shotgun (WGS) entry which is preliminary data.</text>
</comment>
<evidence type="ECO:0000313" key="2">
    <source>
        <dbReference type="Proteomes" id="UP000249493"/>
    </source>
</evidence>
<gene>
    <name evidence="1" type="ORF">DOZ80_15365</name>
</gene>
<sequence>MHNQIAAVIEQWLESPEILQGSLQATNLFGQELEQACQGTPLNGLVIRNQWIPFRHGMLEKDEFNLRRLAQILREDPTFKLATLHIAGGTANDLVKASIAIPGCSLSNQLKGTLLTEAVGM</sequence>
<organism evidence="1 2">
    <name type="scientific">Pseudomonas fluorescens</name>
    <dbReference type="NCBI Taxonomy" id="294"/>
    <lineage>
        <taxon>Bacteria</taxon>
        <taxon>Pseudomonadati</taxon>
        <taxon>Pseudomonadota</taxon>
        <taxon>Gammaproteobacteria</taxon>
        <taxon>Pseudomonadales</taxon>
        <taxon>Pseudomonadaceae</taxon>
        <taxon>Pseudomonas</taxon>
    </lineage>
</organism>
<reference evidence="1 2" key="1">
    <citation type="submission" date="2018-06" db="EMBL/GenBank/DDBJ databases">
        <authorList>
            <person name="Zhirakovskaya E."/>
        </authorList>
    </citation>
    <scope>NUCLEOTIDE SEQUENCE [LARGE SCALE GENOMIC DNA]</scope>
    <source>
        <strain evidence="1 2">LY3</strain>
    </source>
</reference>
<dbReference type="Proteomes" id="UP000249493">
    <property type="component" value="Unassembled WGS sequence"/>
</dbReference>
<protein>
    <submittedName>
        <fullName evidence="1">Uncharacterized protein</fullName>
    </submittedName>
</protein>
<evidence type="ECO:0000313" key="1">
    <source>
        <dbReference type="EMBL" id="RAI69512.1"/>
    </source>
</evidence>
<dbReference type="AlphaFoldDB" id="A0A327N3N3"/>
<proteinExistence type="predicted"/>
<name>A0A327N3N3_PSEFL</name>